<evidence type="ECO:0000313" key="2">
    <source>
        <dbReference type="Proteomes" id="UP000306319"/>
    </source>
</evidence>
<protein>
    <submittedName>
        <fullName evidence="1">Cofactor-independent phosphoglycerate mutase</fullName>
        <ecNumber evidence="1">5.4.2.12</ecNumber>
    </submittedName>
</protein>
<name>A0AC61RBC5_9BACT</name>
<dbReference type="EC" id="5.4.2.12" evidence="1"/>
<evidence type="ECO:0000313" key="1">
    <source>
        <dbReference type="EMBL" id="TGY75558.1"/>
    </source>
</evidence>
<keyword evidence="1" id="KW-0413">Isomerase</keyword>
<sequence>MKHIIILGDGMADEPCEELGGMTPLEAADSPALDELARRGRCGMLATVPSGYAPGSEIAHLSLLGYNLPDVFEGRGTLEAASMGIDIADDEMAMRCNLICIAPDGTIKNHSAGHISSEEASELITALNESLGDGRCEFFPGVSYRHLLKIKNADKRISCTPPHDVPGHPAADEMVRPDVAEAAETADYINRLILRSQEVLANHPVNLRRIAAGKDPANSIWPWSPGYRPAMKTMGELFGVRDGYVISAVDLIMGIGVYAGLKPIIVEGATGLYDTNYEGKLQAAMDALRSGADFVFLHIEASDEAGHEGDALLKKRTVENLDHRVVCPLLKALEEFDEDVTVALLPDHPTPCNIRTHTSDPVPFVIWRKDVEPDDVKVYTERSAAKGGYGLLRDDEFIREVLRP</sequence>
<dbReference type="Proteomes" id="UP000306319">
    <property type="component" value="Unassembled WGS sequence"/>
</dbReference>
<dbReference type="EMBL" id="SRYB01000059">
    <property type="protein sequence ID" value="TGY75558.1"/>
    <property type="molecule type" value="Genomic_DNA"/>
</dbReference>
<accession>A0AC61RBC5</accession>
<reference evidence="1" key="1">
    <citation type="submission" date="2019-04" db="EMBL/GenBank/DDBJ databases">
        <title>Microbes associate with the intestines of laboratory mice.</title>
        <authorList>
            <person name="Navarre W."/>
            <person name="Wong E."/>
            <person name="Huang K."/>
            <person name="Tropini C."/>
            <person name="Ng K."/>
            <person name="Yu B."/>
        </authorList>
    </citation>
    <scope>NUCLEOTIDE SEQUENCE</scope>
    <source>
        <strain evidence="1">NM04_E33</strain>
    </source>
</reference>
<comment type="caution">
    <text evidence="1">The sequence shown here is derived from an EMBL/GenBank/DDBJ whole genome shotgun (WGS) entry which is preliminary data.</text>
</comment>
<organism evidence="1 2">
    <name type="scientific">Lepagella muris</name>
    <dbReference type="NCBI Taxonomy" id="3032870"/>
    <lineage>
        <taxon>Bacteria</taxon>
        <taxon>Pseudomonadati</taxon>
        <taxon>Bacteroidota</taxon>
        <taxon>Bacteroidia</taxon>
        <taxon>Bacteroidales</taxon>
        <taxon>Muribaculaceae</taxon>
        <taxon>Lepagella</taxon>
    </lineage>
</organism>
<gene>
    <name evidence="1" type="ORF">E5331_19850</name>
</gene>
<keyword evidence="2" id="KW-1185">Reference proteome</keyword>
<proteinExistence type="predicted"/>